<keyword evidence="1" id="KW-1133">Transmembrane helix</keyword>
<evidence type="ECO:0000313" key="3">
    <source>
        <dbReference type="Proteomes" id="UP000009011"/>
    </source>
</evidence>
<dbReference type="HOGENOM" id="CLU_942708_0_0_10"/>
<dbReference type="OrthoDB" id="9773186at2"/>
<keyword evidence="3" id="KW-1185">Reference proteome</keyword>
<evidence type="ECO:0000313" key="2">
    <source>
        <dbReference type="EMBL" id="AFN73837.1"/>
    </source>
</evidence>
<name>I6YTG0_MELRP</name>
<dbReference type="Proteomes" id="UP000009011">
    <property type="component" value="Chromosome"/>
</dbReference>
<sequence length="295" mass="34105">MSAKVKNTVIIFIILVLIVIGGALFNYVYLKGKIEDRQKKIKDMTLFQLDTETLEQQLVLLRDRVAKLDSILSNRKYNVPFNLPQSDFYDFVNRVSFNFSPYSYVNIEYDRTETGAQLNYYVYKLSGVADFNDLNRLIYAIEESKMLKKIGDLYMANNVQVDDDGVPHYLVSFKFTAMVYFSNDDRFYVKDYTENRLTSNPIYDVFYPLIRNEIPPNVEGLLDVQTASLLALIPDGAFLSDANGNTYLLWEGDRVYLGYLTKIDYDNNQVDFLLNKGGIVETVTLKLEKENKKSK</sequence>
<keyword evidence="1" id="KW-0472">Membrane</keyword>
<reference evidence="2 3" key="1">
    <citation type="journal article" date="2013" name="PLoS ONE">
        <title>Genomic analysis of Melioribacter roseus, facultatively anaerobic organotrophic bacterium representing a novel deep lineage within Bacteriodetes/Chlorobi group.</title>
        <authorList>
            <person name="Kadnikov V.V."/>
            <person name="Mardanov A.V."/>
            <person name="Podosokorskaya O.A."/>
            <person name="Gavrilov S.N."/>
            <person name="Kublanov I.V."/>
            <person name="Beletsky A.V."/>
            <person name="Bonch-Osmolovskaya E.A."/>
            <person name="Ravin N.V."/>
        </authorList>
    </citation>
    <scope>NUCLEOTIDE SEQUENCE [LARGE SCALE GENOMIC DNA]</scope>
    <source>
        <strain evidence="3">JCM 17771 / P3M-2</strain>
    </source>
</reference>
<feature type="transmembrane region" description="Helical" evidence="1">
    <location>
        <begin position="9"/>
        <end position="30"/>
    </location>
</feature>
<dbReference type="RefSeq" id="WP_014855274.1">
    <property type="nucleotide sequence ID" value="NC_018178.1"/>
</dbReference>
<dbReference type="AlphaFoldDB" id="I6YTG0"/>
<keyword evidence="1" id="KW-0812">Transmembrane</keyword>
<gene>
    <name evidence="2" type="ordered locus">MROS_0594</name>
</gene>
<dbReference type="eggNOG" id="ENOG503387B">
    <property type="taxonomic scope" value="Bacteria"/>
</dbReference>
<dbReference type="KEGG" id="mro:MROS_0594"/>
<accession>I6YTG0</accession>
<evidence type="ECO:0000256" key="1">
    <source>
        <dbReference type="SAM" id="Phobius"/>
    </source>
</evidence>
<proteinExistence type="predicted"/>
<dbReference type="STRING" id="1191523.MROS_0594"/>
<dbReference type="EMBL" id="CP003557">
    <property type="protein sequence ID" value="AFN73837.1"/>
    <property type="molecule type" value="Genomic_DNA"/>
</dbReference>
<organism evidence="2 3">
    <name type="scientific">Melioribacter roseus (strain DSM 23840 / JCM 17771 / VKM B-2668 / P3M-2)</name>
    <dbReference type="NCBI Taxonomy" id="1191523"/>
    <lineage>
        <taxon>Bacteria</taxon>
        <taxon>Pseudomonadati</taxon>
        <taxon>Ignavibacteriota</taxon>
        <taxon>Ignavibacteria</taxon>
        <taxon>Ignavibacteriales</taxon>
        <taxon>Melioribacteraceae</taxon>
        <taxon>Melioribacter</taxon>
    </lineage>
</organism>
<protein>
    <submittedName>
        <fullName evidence="2">Uncharacterized protein</fullName>
    </submittedName>
</protein>